<reference evidence="1 2" key="1">
    <citation type="submission" date="2024-01" db="EMBL/GenBank/DDBJ databases">
        <title>The genome of the rayed Mediterranean limpet Patella caerulea (Linnaeus, 1758).</title>
        <authorList>
            <person name="Anh-Thu Weber A."/>
            <person name="Halstead-Nussloch G."/>
        </authorList>
    </citation>
    <scope>NUCLEOTIDE SEQUENCE [LARGE SCALE GENOMIC DNA]</scope>
    <source>
        <strain evidence="1">AATW-2023a</strain>
        <tissue evidence="1">Whole specimen</tissue>
    </source>
</reference>
<protein>
    <recommendedName>
        <fullName evidence="3">DUF4371 domain-containing protein</fullName>
    </recommendedName>
</protein>
<organism evidence="1 2">
    <name type="scientific">Patella caerulea</name>
    <name type="common">Rayed Mediterranean limpet</name>
    <dbReference type="NCBI Taxonomy" id="87958"/>
    <lineage>
        <taxon>Eukaryota</taxon>
        <taxon>Metazoa</taxon>
        <taxon>Spiralia</taxon>
        <taxon>Lophotrochozoa</taxon>
        <taxon>Mollusca</taxon>
        <taxon>Gastropoda</taxon>
        <taxon>Patellogastropoda</taxon>
        <taxon>Patelloidea</taxon>
        <taxon>Patellidae</taxon>
        <taxon>Patella</taxon>
    </lineage>
</organism>
<accession>A0AAN8GGQ1</accession>
<keyword evidence="2" id="KW-1185">Reference proteome</keyword>
<dbReference type="AlphaFoldDB" id="A0AAN8GGQ1"/>
<evidence type="ECO:0000313" key="2">
    <source>
        <dbReference type="Proteomes" id="UP001347796"/>
    </source>
</evidence>
<comment type="caution">
    <text evidence="1">The sequence shown here is derived from an EMBL/GenBank/DDBJ whole genome shotgun (WGS) entry which is preliminary data.</text>
</comment>
<evidence type="ECO:0008006" key="3">
    <source>
        <dbReference type="Google" id="ProtNLM"/>
    </source>
</evidence>
<name>A0AAN8GGQ1_PATCE</name>
<dbReference type="PANTHER" id="PTHR37162">
    <property type="entry name" value="HAT FAMILY DIMERISATION DOMAINCONTAINING PROTEIN-RELATED"/>
    <property type="match status" value="1"/>
</dbReference>
<dbReference type="Proteomes" id="UP001347796">
    <property type="component" value="Unassembled WGS sequence"/>
</dbReference>
<dbReference type="PANTHER" id="PTHR37162:SF1">
    <property type="entry name" value="BED-TYPE DOMAIN-CONTAINING PROTEIN"/>
    <property type="match status" value="1"/>
</dbReference>
<proteinExistence type="predicted"/>
<evidence type="ECO:0000313" key="1">
    <source>
        <dbReference type="EMBL" id="KAK6167394.1"/>
    </source>
</evidence>
<gene>
    <name evidence="1" type="ORF">SNE40_021431</name>
</gene>
<dbReference type="EMBL" id="JAZGQO010000018">
    <property type="protein sequence ID" value="KAK6167394.1"/>
    <property type="molecule type" value="Genomic_DNA"/>
</dbReference>
<sequence length="359" mass="41302">MMLRLLTGEFGKTVEGNTAPYGIHPMFQNTAQIQEPAPVPLTPLNDRIINAETMIIGFTSENSLSFSAVPAIINLAKALAADKKALDGLSMNRTTASYKTQFGIGKTFQDQLVTTLISTPFSFNMDESTSSNFQKVLTILVTYFCPQKKNQVVVQHFASLSCIKVNTESLYNEVVALMEKHNIPWKNLRSVLMDSCNVMRGSKAGLEVRLRSEKAAHLLDIDGDVCRHVHNAAKAFCKPFKWSVEQLYNDLFNDFKWSPDLREFFQENCEMLQIKYTMPQRYVSHRWLSVYDVTLDTLRLFDCMTIFYFPWISKSEQLRYVPTVVEIYHRLRVSESSTDRITEIRKVIIEFVFYFSNRI</sequence>